<keyword evidence="2" id="KW-1185">Reference proteome</keyword>
<accession>A0A931GNE6</accession>
<dbReference type="RefSeq" id="WP_269217991.1">
    <property type="nucleotide sequence ID" value="NZ_BAABES010000003.1"/>
</dbReference>
<gene>
    <name evidence="1" type="ORF">IW256_007805</name>
</gene>
<evidence type="ECO:0000313" key="2">
    <source>
        <dbReference type="Proteomes" id="UP000614047"/>
    </source>
</evidence>
<organism evidence="1 2">
    <name type="scientific">Actinomadura viridis</name>
    <dbReference type="NCBI Taxonomy" id="58110"/>
    <lineage>
        <taxon>Bacteria</taxon>
        <taxon>Bacillati</taxon>
        <taxon>Actinomycetota</taxon>
        <taxon>Actinomycetes</taxon>
        <taxon>Streptosporangiales</taxon>
        <taxon>Thermomonosporaceae</taxon>
        <taxon>Actinomadura</taxon>
    </lineage>
</organism>
<reference evidence="1" key="1">
    <citation type="submission" date="2020-11" db="EMBL/GenBank/DDBJ databases">
        <title>Sequencing the genomes of 1000 actinobacteria strains.</title>
        <authorList>
            <person name="Klenk H.-P."/>
        </authorList>
    </citation>
    <scope>NUCLEOTIDE SEQUENCE</scope>
    <source>
        <strain evidence="1">DSM 43175</strain>
    </source>
</reference>
<protein>
    <recommendedName>
        <fullName evidence="3">Transposase</fullName>
    </recommendedName>
</protein>
<dbReference type="EMBL" id="JADOUA010000001">
    <property type="protein sequence ID" value="MBG6093692.1"/>
    <property type="molecule type" value="Genomic_DNA"/>
</dbReference>
<comment type="caution">
    <text evidence="1">The sequence shown here is derived from an EMBL/GenBank/DDBJ whole genome shotgun (WGS) entry which is preliminary data.</text>
</comment>
<dbReference type="AlphaFoldDB" id="A0A931GNE6"/>
<sequence>MITMWWTCHSEGVAVRIAQRILAMTAAIWHNHHTAGRSPAH</sequence>
<evidence type="ECO:0008006" key="3">
    <source>
        <dbReference type="Google" id="ProtNLM"/>
    </source>
</evidence>
<name>A0A931GNE6_9ACTN</name>
<proteinExistence type="predicted"/>
<evidence type="ECO:0000313" key="1">
    <source>
        <dbReference type="EMBL" id="MBG6093692.1"/>
    </source>
</evidence>
<dbReference type="Proteomes" id="UP000614047">
    <property type="component" value="Unassembled WGS sequence"/>
</dbReference>